<accession>A0AA43UC26</accession>
<feature type="compositionally biased region" description="Acidic residues" evidence="2">
    <location>
        <begin position="255"/>
        <end position="270"/>
    </location>
</feature>
<organism evidence="4 5">
    <name type="scientific">Atopococcus tabaci</name>
    <dbReference type="NCBI Taxonomy" id="269774"/>
    <lineage>
        <taxon>Bacteria</taxon>
        <taxon>Bacillati</taxon>
        <taxon>Bacillota</taxon>
        <taxon>Bacilli</taxon>
        <taxon>Lactobacillales</taxon>
        <taxon>Carnobacteriaceae</taxon>
        <taxon>Atopococcus</taxon>
    </lineage>
</organism>
<dbReference type="Proteomes" id="UP001171751">
    <property type="component" value="Unassembled WGS sequence"/>
</dbReference>
<reference evidence="4" key="1">
    <citation type="submission" date="2023-07" db="EMBL/GenBank/DDBJ databases">
        <title>Between Cages and Wild: Unraveling the Impact of Captivity on Animal Microbiomes and Antimicrobial Resistance.</title>
        <authorList>
            <person name="Schmartz G.P."/>
            <person name="Rehner J."/>
            <person name="Schuff M.J."/>
            <person name="Becker S.L."/>
            <person name="Kravczyk M."/>
            <person name="Gurevich A."/>
            <person name="Francke R."/>
            <person name="Mueller R."/>
            <person name="Keller V."/>
            <person name="Keller A."/>
        </authorList>
    </citation>
    <scope>NUCLEOTIDE SEQUENCE</scope>
    <source>
        <strain evidence="4">S39M_St_73</strain>
    </source>
</reference>
<evidence type="ECO:0000313" key="4">
    <source>
        <dbReference type="EMBL" id="MDO5457222.1"/>
    </source>
</evidence>
<feature type="coiled-coil region" evidence="1">
    <location>
        <begin position="39"/>
        <end position="119"/>
    </location>
</feature>
<sequence>MDNITLKRLFFTVTALSLFGLAGCNNNDTNSTSEVKEVSQLAEEETTSYTEEITALEERVTSLYEEVQLDEENLDEEPDVNLDEEEVSLEKFEAEETLKEDLEEMLDQLEMEEEVDQVRELQKEYGIIETMYNVKQVLADRFEVETQIVIDESELPSDFMMQLQSLEEIKPVFYEKYMAIYEAFVAATGLESEHTEEDTNQARIDAIRNLVLNADGSVNTDLSVGELQSYYNELISLGATDTAAVISAVLNNQPEEDAVEEEIDEDEEETSQPAQPAESRSTRPSTPTPPRTQAPTTQPPRTQPSRTQPTTTQPPRTQPETSQSAAPESTPPVPAVDPFAGSAPDNVIEE</sequence>
<feature type="signal peptide" evidence="3">
    <location>
        <begin position="1"/>
        <end position="22"/>
    </location>
</feature>
<feature type="chain" id="PRO_5041234740" evidence="3">
    <location>
        <begin position="23"/>
        <end position="350"/>
    </location>
</feature>
<evidence type="ECO:0000313" key="5">
    <source>
        <dbReference type="Proteomes" id="UP001171751"/>
    </source>
</evidence>
<keyword evidence="3" id="KW-0732">Signal</keyword>
<feature type="region of interest" description="Disordered" evidence="2">
    <location>
        <begin position="255"/>
        <end position="350"/>
    </location>
</feature>
<comment type="caution">
    <text evidence="4">The sequence shown here is derived from an EMBL/GenBank/DDBJ whole genome shotgun (WGS) entry which is preliminary data.</text>
</comment>
<proteinExistence type="predicted"/>
<protein>
    <submittedName>
        <fullName evidence="4">Uncharacterized protein</fullName>
    </submittedName>
</protein>
<feature type="compositionally biased region" description="Low complexity" evidence="2">
    <location>
        <begin position="303"/>
        <end position="324"/>
    </location>
</feature>
<gene>
    <name evidence="4" type="ORF">Q4F26_02670</name>
</gene>
<evidence type="ECO:0000256" key="3">
    <source>
        <dbReference type="SAM" id="SignalP"/>
    </source>
</evidence>
<dbReference type="AlphaFoldDB" id="A0AA43UC26"/>
<name>A0AA43UC26_9LACT</name>
<evidence type="ECO:0000256" key="2">
    <source>
        <dbReference type="SAM" id="MobiDB-lite"/>
    </source>
</evidence>
<feature type="compositionally biased region" description="Pro residues" evidence="2">
    <location>
        <begin position="286"/>
        <end position="302"/>
    </location>
</feature>
<evidence type="ECO:0000256" key="1">
    <source>
        <dbReference type="SAM" id="Coils"/>
    </source>
</evidence>
<keyword evidence="5" id="KW-1185">Reference proteome</keyword>
<dbReference type="EMBL" id="JAUNQW010000007">
    <property type="protein sequence ID" value="MDO5457222.1"/>
    <property type="molecule type" value="Genomic_DNA"/>
</dbReference>
<dbReference type="PROSITE" id="PS51257">
    <property type="entry name" value="PROKAR_LIPOPROTEIN"/>
    <property type="match status" value="1"/>
</dbReference>
<keyword evidence="1" id="KW-0175">Coiled coil</keyword>
<feature type="compositionally biased region" description="Low complexity" evidence="2">
    <location>
        <begin position="276"/>
        <end position="285"/>
    </location>
</feature>